<organism evidence="2 3">
    <name type="scientific">Waterburya agarophytonicola KI4</name>
    <dbReference type="NCBI Taxonomy" id="2874699"/>
    <lineage>
        <taxon>Bacteria</taxon>
        <taxon>Bacillati</taxon>
        <taxon>Cyanobacteriota</taxon>
        <taxon>Cyanophyceae</taxon>
        <taxon>Pleurocapsales</taxon>
        <taxon>Hyellaceae</taxon>
        <taxon>Waterburya</taxon>
        <taxon>Waterburya agarophytonicola</taxon>
    </lineage>
</organism>
<dbReference type="InterPro" id="IPR049945">
    <property type="entry name" value="AAA_22"/>
</dbReference>
<dbReference type="InterPro" id="IPR027417">
    <property type="entry name" value="P-loop_NTPase"/>
</dbReference>
<dbReference type="Proteomes" id="UP000729733">
    <property type="component" value="Unassembled WGS sequence"/>
</dbReference>
<dbReference type="GO" id="GO:0016887">
    <property type="term" value="F:ATP hydrolysis activity"/>
    <property type="evidence" value="ECO:0007669"/>
    <property type="project" value="InterPro"/>
</dbReference>
<dbReference type="InterPro" id="IPR003593">
    <property type="entry name" value="AAA+_ATPase"/>
</dbReference>
<protein>
    <submittedName>
        <fullName evidence="2">TIR domain-containing protein</fullName>
    </submittedName>
</protein>
<dbReference type="InterPro" id="IPR035897">
    <property type="entry name" value="Toll_tir_struct_dom_sf"/>
</dbReference>
<dbReference type="AlphaFoldDB" id="A0A964BWL5"/>
<evidence type="ECO:0000259" key="1">
    <source>
        <dbReference type="PROSITE" id="PS50104"/>
    </source>
</evidence>
<dbReference type="GO" id="GO:0007165">
    <property type="term" value="P:signal transduction"/>
    <property type="evidence" value="ECO:0007669"/>
    <property type="project" value="InterPro"/>
</dbReference>
<dbReference type="CDD" id="cd00009">
    <property type="entry name" value="AAA"/>
    <property type="match status" value="1"/>
</dbReference>
<dbReference type="SUPFAM" id="SSF52540">
    <property type="entry name" value="P-loop containing nucleoside triphosphate hydrolases"/>
    <property type="match status" value="1"/>
</dbReference>
<evidence type="ECO:0000313" key="2">
    <source>
        <dbReference type="EMBL" id="MCC0179087.1"/>
    </source>
</evidence>
<evidence type="ECO:0000313" key="3">
    <source>
        <dbReference type="Proteomes" id="UP000729733"/>
    </source>
</evidence>
<accession>A0A964BWL5</accession>
<name>A0A964BWL5_9CYAN</name>
<feature type="domain" description="TIR" evidence="1">
    <location>
        <begin position="372"/>
        <end position="503"/>
    </location>
</feature>
<sequence>MNVVELEDVFNEAAFPEYTFVEPKEYRYIISSVKSKGKHITVSGASGTGKTTLVKKVLRELNISDSDILWINGRQYSEHDSGLQLLAEELSSSSDFNELTSLMNLVKFIIIDDFHFLKSGARLEIASKLKLWHEKDVRFIIIGIAASAEELHGVDAELGIRNDPFEIKTQDETFCRTLLEKGCDVLAVSFSEKLKKEIIQSSNGVPSIVHVIAKVCCINSDINQTQSKHCTINSQLVEIRNDVLRIFHGKYRDKVVGLAKGKQQAKSVHHTYFDIVSNIARIDSSEIPTETLYSSIVASISEAKERKKKATSFYNCLNNLSDVIEQKGLADIIFYKKGGKYISIEDPSFRFYLNLLDINDIKSRIHLRNSSFTYDVAVSFAGDVRDTVEKFVEELKERGITVFYDFDQQAQLWGSNLREKLADVYANDALFMVVFLSKSYPEKDWTDFELSIGKRASQKRDTDYLLPLLIDNVPVVGIKSTTGYLNLNNMSIEKVADVLAEKIEESGIK</sequence>
<reference evidence="2" key="1">
    <citation type="journal article" date="2021" name="Antonie Van Leeuwenhoek">
        <title>Draft genome and description of Waterburya agarophytonicola gen. nov. sp. nov. (Pleurocapsales, Cyanobacteria): a seaweed symbiont.</title>
        <authorList>
            <person name="Bonthond G."/>
            <person name="Shalygin S."/>
            <person name="Bayer T."/>
            <person name="Weinberger F."/>
        </authorList>
    </citation>
    <scope>NUCLEOTIDE SEQUENCE</scope>
    <source>
        <strain evidence="2">KI4</strain>
    </source>
</reference>
<gene>
    <name evidence="2" type="ORF">I4641_19140</name>
</gene>
<dbReference type="InterPro" id="IPR000157">
    <property type="entry name" value="TIR_dom"/>
</dbReference>
<dbReference type="SMART" id="SM00382">
    <property type="entry name" value="AAA"/>
    <property type="match status" value="1"/>
</dbReference>
<dbReference type="PROSITE" id="PS50104">
    <property type="entry name" value="TIR"/>
    <property type="match status" value="1"/>
</dbReference>
<proteinExistence type="predicted"/>
<dbReference type="RefSeq" id="WP_229642185.1">
    <property type="nucleotide sequence ID" value="NZ_JADWDC010000066.1"/>
</dbReference>
<dbReference type="Pfam" id="PF13676">
    <property type="entry name" value="TIR_2"/>
    <property type="match status" value="1"/>
</dbReference>
<comment type="caution">
    <text evidence="2">The sequence shown here is derived from an EMBL/GenBank/DDBJ whole genome shotgun (WGS) entry which is preliminary data.</text>
</comment>
<dbReference type="Pfam" id="PF13401">
    <property type="entry name" value="AAA_22"/>
    <property type="match status" value="1"/>
</dbReference>
<dbReference type="SUPFAM" id="SSF52200">
    <property type="entry name" value="Toll/Interleukin receptor TIR domain"/>
    <property type="match status" value="1"/>
</dbReference>
<dbReference type="Gene3D" id="3.40.50.10140">
    <property type="entry name" value="Toll/interleukin-1 receptor homology (TIR) domain"/>
    <property type="match status" value="1"/>
</dbReference>
<dbReference type="EMBL" id="JADWDC010000066">
    <property type="protein sequence ID" value="MCC0179087.1"/>
    <property type="molecule type" value="Genomic_DNA"/>
</dbReference>
<keyword evidence="3" id="KW-1185">Reference proteome</keyword>
<dbReference type="Gene3D" id="3.40.50.300">
    <property type="entry name" value="P-loop containing nucleotide triphosphate hydrolases"/>
    <property type="match status" value="1"/>
</dbReference>